<feature type="domain" description="MADS-box" evidence="7">
    <location>
        <begin position="6"/>
        <end position="66"/>
    </location>
</feature>
<evidence type="ECO:0000256" key="5">
    <source>
        <dbReference type="ARBA" id="ARBA00023242"/>
    </source>
</evidence>
<dbReference type="PANTHER" id="PTHR11945:SF776">
    <property type="entry name" value="AGAMOUS-LIKE 50-RELATED"/>
    <property type="match status" value="1"/>
</dbReference>
<keyword evidence="3" id="KW-0238">DNA-binding</keyword>
<dbReference type="GO" id="GO:0046983">
    <property type="term" value="F:protein dimerization activity"/>
    <property type="evidence" value="ECO:0007669"/>
    <property type="project" value="InterPro"/>
</dbReference>
<dbReference type="Gene3D" id="3.40.1810.10">
    <property type="entry name" value="Transcription factor, MADS-box"/>
    <property type="match status" value="1"/>
</dbReference>
<comment type="subcellular location">
    <subcellularLocation>
        <location evidence="1">Nucleus</location>
    </subcellularLocation>
</comment>
<evidence type="ECO:0000256" key="4">
    <source>
        <dbReference type="ARBA" id="ARBA00023163"/>
    </source>
</evidence>
<dbReference type="InterPro" id="IPR002100">
    <property type="entry name" value="TF_MADSbox"/>
</dbReference>
<evidence type="ECO:0000256" key="1">
    <source>
        <dbReference type="ARBA" id="ARBA00004123"/>
    </source>
</evidence>
<gene>
    <name evidence="8" type="ORF">TAV2_LOCUS8517</name>
</gene>
<reference evidence="8 9" key="1">
    <citation type="submission" date="2022-03" db="EMBL/GenBank/DDBJ databases">
        <authorList>
            <person name="Nunn A."/>
            <person name="Chopra R."/>
            <person name="Nunn A."/>
            <person name="Contreras Garrido A."/>
        </authorList>
    </citation>
    <scope>NUCLEOTIDE SEQUENCE [LARGE SCALE GENOMIC DNA]</scope>
</reference>
<comment type="caution">
    <text evidence="8">The sequence shown here is derived from an EMBL/GenBank/DDBJ whole genome shotgun (WGS) entry which is preliminary data.</text>
</comment>
<dbReference type="GO" id="GO:0005634">
    <property type="term" value="C:nucleus"/>
    <property type="evidence" value="ECO:0007669"/>
    <property type="project" value="UniProtKB-SubCell"/>
</dbReference>
<proteinExistence type="predicted"/>
<dbReference type="FunFam" id="3.40.1810.10:FF:000006">
    <property type="entry name" value="Agamous-like MADS-box protein AGL62"/>
    <property type="match status" value="1"/>
</dbReference>
<keyword evidence="6" id="KW-0175">Coiled coil</keyword>
<sequence length="222" mass="24786">MDRKGKGRQKIDMAKIQNESHLQVTFSKRRLGVFKKANELATLCGAELGVLVFSPGGKAYSFGHPNVDTIIAKFNSFSPFEGQITSSTGDRRNATTRELDRRLDEATQMLQNEKKRGKELKKMLQHERQKHWFVAPIEEMNVEQLQQVEAGMMELRKQVTQRVGQLETQAKMKEQRALVPPRGLPNYFGGVGWPFEAGASGSNGFPVMPTTGFNNGAGPSSF</sequence>
<name>A0AAU9RRL5_THLAR</name>
<evidence type="ECO:0000256" key="3">
    <source>
        <dbReference type="ARBA" id="ARBA00023125"/>
    </source>
</evidence>
<keyword evidence="2" id="KW-0805">Transcription regulation</keyword>
<dbReference type="SMART" id="SM00432">
    <property type="entry name" value="MADS"/>
    <property type="match status" value="1"/>
</dbReference>
<dbReference type="EMBL" id="CAJVSB020000384">
    <property type="protein sequence ID" value="CAH2050261.1"/>
    <property type="molecule type" value="Genomic_DNA"/>
</dbReference>
<dbReference type="AlphaFoldDB" id="A0AAU9RRL5"/>
<dbReference type="InterPro" id="IPR036879">
    <property type="entry name" value="TF_MADSbox_sf"/>
</dbReference>
<keyword evidence="5" id="KW-0539">Nucleus</keyword>
<dbReference type="PROSITE" id="PS50066">
    <property type="entry name" value="MADS_BOX_2"/>
    <property type="match status" value="1"/>
</dbReference>
<evidence type="ECO:0000313" key="9">
    <source>
        <dbReference type="Proteomes" id="UP000836841"/>
    </source>
</evidence>
<dbReference type="SUPFAM" id="SSF55455">
    <property type="entry name" value="SRF-like"/>
    <property type="match status" value="1"/>
</dbReference>
<dbReference type="Proteomes" id="UP000836841">
    <property type="component" value="Unassembled WGS sequence"/>
</dbReference>
<evidence type="ECO:0000259" key="7">
    <source>
        <dbReference type="PROSITE" id="PS50066"/>
    </source>
</evidence>
<evidence type="ECO:0000313" key="8">
    <source>
        <dbReference type="EMBL" id="CAH2050261.1"/>
    </source>
</evidence>
<dbReference type="PANTHER" id="PTHR11945">
    <property type="entry name" value="MADS BOX PROTEIN"/>
    <property type="match status" value="1"/>
</dbReference>
<keyword evidence="9" id="KW-1185">Reference proteome</keyword>
<evidence type="ECO:0000256" key="2">
    <source>
        <dbReference type="ARBA" id="ARBA00023015"/>
    </source>
</evidence>
<organism evidence="8 9">
    <name type="scientific">Thlaspi arvense</name>
    <name type="common">Field penny-cress</name>
    <dbReference type="NCBI Taxonomy" id="13288"/>
    <lineage>
        <taxon>Eukaryota</taxon>
        <taxon>Viridiplantae</taxon>
        <taxon>Streptophyta</taxon>
        <taxon>Embryophyta</taxon>
        <taxon>Tracheophyta</taxon>
        <taxon>Spermatophyta</taxon>
        <taxon>Magnoliopsida</taxon>
        <taxon>eudicotyledons</taxon>
        <taxon>Gunneridae</taxon>
        <taxon>Pentapetalae</taxon>
        <taxon>rosids</taxon>
        <taxon>malvids</taxon>
        <taxon>Brassicales</taxon>
        <taxon>Brassicaceae</taxon>
        <taxon>Thlaspideae</taxon>
        <taxon>Thlaspi</taxon>
    </lineage>
</organism>
<dbReference type="Pfam" id="PF00319">
    <property type="entry name" value="SRF-TF"/>
    <property type="match status" value="1"/>
</dbReference>
<dbReference type="Gene3D" id="6.10.140.920">
    <property type="match status" value="1"/>
</dbReference>
<accession>A0AAU9RRL5</accession>
<feature type="coiled-coil region" evidence="6">
    <location>
        <begin position="96"/>
        <end position="130"/>
    </location>
</feature>
<dbReference type="GO" id="GO:0000981">
    <property type="term" value="F:DNA-binding transcription factor activity, RNA polymerase II-specific"/>
    <property type="evidence" value="ECO:0007669"/>
    <property type="project" value="TreeGrafter"/>
</dbReference>
<keyword evidence="4" id="KW-0804">Transcription</keyword>
<dbReference type="PRINTS" id="PR00404">
    <property type="entry name" value="MADSDOMAIN"/>
</dbReference>
<evidence type="ECO:0000256" key="6">
    <source>
        <dbReference type="SAM" id="Coils"/>
    </source>
</evidence>
<dbReference type="GO" id="GO:0000978">
    <property type="term" value="F:RNA polymerase II cis-regulatory region sequence-specific DNA binding"/>
    <property type="evidence" value="ECO:0007669"/>
    <property type="project" value="TreeGrafter"/>
</dbReference>
<protein>
    <recommendedName>
        <fullName evidence="7">MADS-box domain-containing protein</fullName>
    </recommendedName>
</protein>